<reference evidence="1 2" key="1">
    <citation type="journal article" date="2020" name="Genome Biol. Evol.">
        <title>A new high-quality draft genome assembly of the Chinese cordyceps Ophiocordyceps sinensis.</title>
        <authorList>
            <person name="Shu R."/>
            <person name="Zhang J."/>
            <person name="Meng Q."/>
            <person name="Zhang H."/>
            <person name="Zhou G."/>
            <person name="Li M."/>
            <person name="Wu P."/>
            <person name="Zhao Y."/>
            <person name="Chen C."/>
            <person name="Qin Q."/>
        </authorList>
    </citation>
    <scope>NUCLEOTIDE SEQUENCE [LARGE SCALE GENOMIC DNA]</scope>
    <source>
        <strain evidence="1 2">IOZ07</strain>
    </source>
</reference>
<dbReference type="InterPro" id="IPR051678">
    <property type="entry name" value="AGP_Transferase"/>
</dbReference>
<dbReference type="EMBL" id="JAAVMX010000007">
    <property type="protein sequence ID" value="KAF4506556.1"/>
    <property type="molecule type" value="Genomic_DNA"/>
</dbReference>
<dbReference type="SUPFAM" id="SSF56112">
    <property type="entry name" value="Protein kinase-like (PK-like)"/>
    <property type="match status" value="1"/>
</dbReference>
<evidence type="ECO:0008006" key="3">
    <source>
        <dbReference type="Google" id="ProtNLM"/>
    </source>
</evidence>
<dbReference type="PANTHER" id="PTHR21310:SF37">
    <property type="entry name" value="AMINOGLYCOSIDE PHOSPHOTRANSFERASE DOMAIN-CONTAINING PROTEIN"/>
    <property type="match status" value="1"/>
</dbReference>
<protein>
    <recommendedName>
        <fullName evidence="3">Aminoglycoside phosphotransferase domain-containing protein</fullName>
    </recommendedName>
</protein>
<gene>
    <name evidence="1" type="ORF">G6O67_006627</name>
</gene>
<proteinExistence type="predicted"/>
<name>A0A8H4LX62_9HYPO</name>
<keyword evidence="2" id="KW-1185">Reference proteome</keyword>
<evidence type="ECO:0000313" key="2">
    <source>
        <dbReference type="Proteomes" id="UP000557566"/>
    </source>
</evidence>
<dbReference type="Proteomes" id="UP000557566">
    <property type="component" value="Unassembled WGS sequence"/>
</dbReference>
<evidence type="ECO:0000313" key="1">
    <source>
        <dbReference type="EMBL" id="KAF4506556.1"/>
    </source>
</evidence>
<dbReference type="OrthoDB" id="3645574at2759"/>
<dbReference type="AlphaFoldDB" id="A0A8H4LX62"/>
<sequence>MPRSILLRHVQRSLDSAAEQETDFLLAVKHQHAAEALRRQLWLQRPSIEAVVRHHLGLASDDECTLLPQDSWLQGGFNLCLLVAVSEGARQRVVVFRCPMAHKLAEDVYAGTIDEKLRSEVATYVWMQEYCAHIRIPALYAFGLKDGSHFVHVGQRPLYAAICRSFWRWIYRVLEYPLLSFYSRDASVPAIDTPYMLLEYIGANTGQELSLSWAQHLHDADRRNRLFRGISRIMLSLARLPQPRIGSFLFNTSDGTISLSNRPMTCTMMIFENGGTRRVMEPGQTYQSTDSLVTDLLTLHDNHFLHDRHAARDADDARERMALRTLLRAVSHHFISPHTRDGPFLLMLTDFHQSNIFVDDDWEVTALIDMEWMCTLPVEMLSVPYWLTNCSIDDITDDNYGVFEETRRAFLAIMDEESKSIPMEHGLELTRTMRRGWDSKGVWFWSCLKSVNAWLFLFEDHVAPRFSAERGFITELKKVSMFWRDDADQVVKTKVNEEEQFQADLRELFDKEGRENE</sequence>
<organism evidence="1 2">
    <name type="scientific">Ophiocordyceps sinensis</name>
    <dbReference type="NCBI Taxonomy" id="72228"/>
    <lineage>
        <taxon>Eukaryota</taxon>
        <taxon>Fungi</taxon>
        <taxon>Dikarya</taxon>
        <taxon>Ascomycota</taxon>
        <taxon>Pezizomycotina</taxon>
        <taxon>Sordariomycetes</taxon>
        <taxon>Hypocreomycetidae</taxon>
        <taxon>Hypocreales</taxon>
        <taxon>Ophiocordycipitaceae</taxon>
        <taxon>Ophiocordyceps</taxon>
    </lineage>
</organism>
<dbReference type="PANTHER" id="PTHR21310">
    <property type="entry name" value="AMINOGLYCOSIDE PHOSPHOTRANSFERASE-RELATED-RELATED"/>
    <property type="match status" value="1"/>
</dbReference>
<comment type="caution">
    <text evidence="1">The sequence shown here is derived from an EMBL/GenBank/DDBJ whole genome shotgun (WGS) entry which is preliminary data.</text>
</comment>
<dbReference type="InterPro" id="IPR011009">
    <property type="entry name" value="Kinase-like_dom_sf"/>
</dbReference>
<accession>A0A8H4LX62</accession>